<keyword evidence="6 11" id="KW-0156">Chromatin regulator</keyword>
<keyword evidence="3 11" id="KW-0678">Repressor</keyword>
<dbReference type="PROSITE" id="PS50294">
    <property type="entry name" value="WD_REPEATS_REGION"/>
    <property type="match status" value="3"/>
</dbReference>
<keyword evidence="7 11" id="KW-0805">Transcription regulation</keyword>
<dbReference type="CDD" id="cd00200">
    <property type="entry name" value="WD40"/>
    <property type="match status" value="1"/>
</dbReference>
<feature type="repeat" description="WD" evidence="10">
    <location>
        <begin position="117"/>
        <end position="158"/>
    </location>
</feature>
<accession>A0A2N1JFJ3</accession>
<dbReference type="Pfam" id="PF24105">
    <property type="entry name" value="Beta-prop_CAF1B_HIR1"/>
    <property type="match status" value="1"/>
</dbReference>
<feature type="domain" description="Protein HIRA-like C-terminal" evidence="12">
    <location>
        <begin position="531"/>
        <end position="719"/>
    </location>
</feature>
<gene>
    <name evidence="14" type="primary">HIR1</name>
    <name evidence="14" type="ORF">MVES_001174</name>
</gene>
<dbReference type="GO" id="GO:0000785">
    <property type="term" value="C:chromatin"/>
    <property type="evidence" value="ECO:0007669"/>
    <property type="project" value="TreeGrafter"/>
</dbReference>
<dbReference type="GO" id="GO:0000417">
    <property type="term" value="C:HIR complex"/>
    <property type="evidence" value="ECO:0007669"/>
    <property type="project" value="TreeGrafter"/>
</dbReference>
<reference evidence="14 15" key="1">
    <citation type="submission" date="2017-10" db="EMBL/GenBank/DDBJ databases">
        <title>A novel species of cold-tolerant Malassezia isolated from bats.</title>
        <authorList>
            <person name="Lorch J.M."/>
            <person name="Palmer J.M."/>
            <person name="Vanderwolf K.J."/>
            <person name="Schmidt K.Z."/>
            <person name="Verant M.L."/>
            <person name="Weller T.J."/>
            <person name="Blehert D.S."/>
        </authorList>
    </citation>
    <scope>NUCLEOTIDE SEQUENCE [LARGE SCALE GENOMIC DNA]</scope>
    <source>
        <strain evidence="14 15">NWHC:44797-103</strain>
    </source>
</reference>
<dbReference type="InterPro" id="IPR015943">
    <property type="entry name" value="WD40/YVTN_repeat-like_dom_sf"/>
</dbReference>
<dbReference type="PANTHER" id="PTHR13831:SF0">
    <property type="entry name" value="PROTEIN HIRA"/>
    <property type="match status" value="1"/>
</dbReference>
<evidence type="ECO:0000259" key="13">
    <source>
        <dbReference type="Pfam" id="PF24105"/>
    </source>
</evidence>
<evidence type="ECO:0000256" key="5">
    <source>
        <dbReference type="ARBA" id="ARBA00022737"/>
    </source>
</evidence>
<evidence type="ECO:0000256" key="2">
    <source>
        <dbReference type="ARBA" id="ARBA00007306"/>
    </source>
</evidence>
<keyword evidence="8 11" id="KW-0804">Transcription</keyword>
<evidence type="ECO:0000313" key="15">
    <source>
        <dbReference type="Proteomes" id="UP000232875"/>
    </source>
</evidence>
<dbReference type="InterPro" id="IPR019775">
    <property type="entry name" value="WD40_repeat_CS"/>
</dbReference>
<dbReference type="GO" id="GO:0006355">
    <property type="term" value="P:regulation of DNA-templated transcription"/>
    <property type="evidence" value="ECO:0007669"/>
    <property type="project" value="InterPro"/>
</dbReference>
<dbReference type="PROSITE" id="PS00678">
    <property type="entry name" value="WD_REPEATS_1"/>
    <property type="match status" value="1"/>
</dbReference>
<protein>
    <recommendedName>
        <fullName evidence="11">Protein HIR</fullName>
    </recommendedName>
</protein>
<evidence type="ECO:0000259" key="12">
    <source>
        <dbReference type="Pfam" id="PF07569"/>
    </source>
</evidence>
<dbReference type="GO" id="GO:0005634">
    <property type="term" value="C:nucleus"/>
    <property type="evidence" value="ECO:0007669"/>
    <property type="project" value="UniProtKB-SubCell"/>
</dbReference>
<proteinExistence type="inferred from homology"/>
<evidence type="ECO:0000256" key="9">
    <source>
        <dbReference type="ARBA" id="ARBA00023242"/>
    </source>
</evidence>
<evidence type="ECO:0000256" key="1">
    <source>
        <dbReference type="ARBA" id="ARBA00004123"/>
    </source>
</evidence>
<dbReference type="EMBL" id="KZ454988">
    <property type="protein sequence ID" value="PKI85312.1"/>
    <property type="molecule type" value="Genomic_DNA"/>
</dbReference>
<feature type="repeat" description="WD" evidence="10">
    <location>
        <begin position="159"/>
        <end position="190"/>
    </location>
</feature>
<sequence length="775" mass="84380">MTVQAAVPDWVVHRGDDRAKRSTIYSLNSKIRIWATKPILDEKAEENQDQPRLLSTLARHTGAVLCVRWSHSGRYVASGSDDTVALIWDLDTSGTGSGLVFGSSETNIEHWRPHRRLPGHESDVTDVAWSQNDAYLATAGLDSLVLVWSGETFDRLRTIRGHHGFVKGIDFDPLGQFLASSSDDRSVKVWRTTDWGLEASVCAPFKNSPSSTFFRRGSWTPDGANFIASNAMNGPVFVASVVKRLQWSADFSLVGHENAVTVAACSPRLFRGAQDGQVATVVALGAQDQSVSVWITGQPRPLFVARDLFDRHVMDMSWSQDGYTVYACSSDGTVAVLQFSAEDFGETLPQNEIASLRAAHGIPQPRALAPLPATIERPNTLPIRRKDTPELRLTQQITRNADGKRRIRPTLLAGSGDVASSFAETHAELPLDKNVRVLGAGMRPAPETNSPLSLRARSAPSVLSSVRVPCIHGTVDARNYLEKASEIALLDRADRVRWLDFVPAPAICASGSASHVAVGLSDNTVLWYAVGGRRMCTMVLTAPPLYMASHQSVLAVLTQDGTLRRWDTAAGTETADAVRLPVQTMNSIERLDVHSNGTPILFGAEHVFAMDPARGVLMTIASSWSAQHSTASKQLLTATLASEPVRFVENHVISAAQDRAASEHPDLALAATLRHLDMRIGAAELLESGAEYRQAVLALARELTSAGILTQAEDLATSLLGPIYYKPGAVVQWKPNVCGIDKRELLGTVLDIMQRNSVFAQPVQRFREHLRAIQT</sequence>
<keyword evidence="9 11" id="KW-0539">Nucleus</keyword>
<dbReference type="InterPro" id="IPR011494">
    <property type="entry name" value="HIRA-like_C"/>
</dbReference>
<dbReference type="Gene3D" id="2.130.10.10">
    <property type="entry name" value="YVTN repeat-like/Quinoprotein amine dehydrogenase"/>
    <property type="match status" value="2"/>
</dbReference>
<keyword evidence="5 11" id="KW-0677">Repeat</keyword>
<evidence type="ECO:0000256" key="3">
    <source>
        <dbReference type="ARBA" id="ARBA00022491"/>
    </source>
</evidence>
<dbReference type="InterPro" id="IPR001680">
    <property type="entry name" value="WD40_rpt"/>
</dbReference>
<dbReference type="InterPro" id="IPR031120">
    <property type="entry name" value="HIR1-like"/>
</dbReference>
<comment type="subcellular location">
    <subcellularLocation>
        <location evidence="1 11">Nucleus</location>
    </subcellularLocation>
</comment>
<dbReference type="Pfam" id="PF07569">
    <property type="entry name" value="Hira"/>
    <property type="match status" value="1"/>
</dbReference>
<comment type="similarity">
    <text evidence="2 11">Belongs to the WD repeat HIR1 family.</text>
</comment>
<dbReference type="GO" id="GO:0006351">
    <property type="term" value="P:DNA-templated transcription"/>
    <property type="evidence" value="ECO:0007669"/>
    <property type="project" value="InterPro"/>
</dbReference>
<feature type="domain" description="CAF1B/HIR1 beta-propeller" evidence="13">
    <location>
        <begin position="28"/>
        <end position="343"/>
    </location>
</feature>
<dbReference type="SMART" id="SM00320">
    <property type="entry name" value="WD40"/>
    <property type="match status" value="6"/>
</dbReference>
<dbReference type="SUPFAM" id="SSF50978">
    <property type="entry name" value="WD40 repeat-like"/>
    <property type="match status" value="1"/>
</dbReference>
<keyword evidence="4 10" id="KW-0853">WD repeat</keyword>
<comment type="function">
    <text evidence="11">Required for replication-independent chromatin assembly and for the periodic repression of histone gene transcription during the cell cycle.</text>
</comment>
<dbReference type="AlphaFoldDB" id="A0A2N1JFJ3"/>
<dbReference type="PANTHER" id="PTHR13831">
    <property type="entry name" value="MEMBER OF THE HIR1 FAMILY OF WD-REPEAT PROTEINS"/>
    <property type="match status" value="1"/>
</dbReference>
<dbReference type="PROSITE" id="PS50082">
    <property type="entry name" value="WD_REPEATS_2"/>
    <property type="match status" value="3"/>
</dbReference>
<keyword evidence="15" id="KW-1185">Reference proteome</keyword>
<evidence type="ECO:0000256" key="6">
    <source>
        <dbReference type="ARBA" id="ARBA00022853"/>
    </source>
</evidence>
<organism evidence="14 15">
    <name type="scientific">Malassezia vespertilionis</name>
    <dbReference type="NCBI Taxonomy" id="2020962"/>
    <lineage>
        <taxon>Eukaryota</taxon>
        <taxon>Fungi</taxon>
        <taxon>Dikarya</taxon>
        <taxon>Basidiomycota</taxon>
        <taxon>Ustilaginomycotina</taxon>
        <taxon>Malasseziomycetes</taxon>
        <taxon>Malasseziales</taxon>
        <taxon>Malasseziaceae</taxon>
        <taxon>Malassezia</taxon>
    </lineage>
</organism>
<evidence type="ECO:0000256" key="11">
    <source>
        <dbReference type="RuleBase" id="RU364014"/>
    </source>
</evidence>
<dbReference type="InterPro" id="IPR055410">
    <property type="entry name" value="Beta-prop_CAF1B_HIR1"/>
</dbReference>
<dbReference type="STRING" id="2020962.A0A2N1JFJ3"/>
<evidence type="ECO:0000256" key="8">
    <source>
        <dbReference type="ARBA" id="ARBA00023163"/>
    </source>
</evidence>
<name>A0A2N1JFJ3_9BASI</name>
<dbReference type="GO" id="GO:0006338">
    <property type="term" value="P:chromatin remodeling"/>
    <property type="evidence" value="ECO:0007669"/>
    <property type="project" value="InterPro"/>
</dbReference>
<dbReference type="OrthoDB" id="1741719at2759"/>
<dbReference type="GO" id="GO:0031491">
    <property type="term" value="F:nucleosome binding"/>
    <property type="evidence" value="ECO:0007669"/>
    <property type="project" value="TreeGrafter"/>
</dbReference>
<feature type="repeat" description="WD" evidence="10">
    <location>
        <begin position="57"/>
        <end position="92"/>
    </location>
</feature>
<evidence type="ECO:0000313" key="14">
    <source>
        <dbReference type="EMBL" id="PKI85312.1"/>
    </source>
</evidence>
<evidence type="ECO:0000256" key="10">
    <source>
        <dbReference type="PROSITE-ProRule" id="PRU00221"/>
    </source>
</evidence>
<dbReference type="InterPro" id="IPR036322">
    <property type="entry name" value="WD40_repeat_dom_sf"/>
</dbReference>
<evidence type="ECO:0000256" key="7">
    <source>
        <dbReference type="ARBA" id="ARBA00023015"/>
    </source>
</evidence>
<evidence type="ECO:0000256" key="4">
    <source>
        <dbReference type="ARBA" id="ARBA00022574"/>
    </source>
</evidence>
<dbReference type="Proteomes" id="UP000232875">
    <property type="component" value="Unassembled WGS sequence"/>
</dbReference>